<dbReference type="PROSITE" id="PS51384">
    <property type="entry name" value="FAD_FR"/>
    <property type="match status" value="1"/>
</dbReference>
<dbReference type="PRINTS" id="PR00371">
    <property type="entry name" value="FPNCR"/>
</dbReference>
<dbReference type="GO" id="GO:0004783">
    <property type="term" value="F:sulfite reductase (NADPH) activity"/>
    <property type="evidence" value="ECO:0007669"/>
    <property type="project" value="UniProtKB-EC"/>
</dbReference>
<dbReference type="PRINTS" id="PR00369">
    <property type="entry name" value="FLAVODOXIN"/>
</dbReference>
<dbReference type="GO" id="GO:0019344">
    <property type="term" value="P:cysteine biosynthetic process"/>
    <property type="evidence" value="ECO:0007669"/>
    <property type="project" value="UniProtKB-KW"/>
</dbReference>
<dbReference type="EMBL" id="CTEE01000001">
    <property type="protein sequence ID" value="CQD21336.1"/>
    <property type="molecule type" value="Genomic_DNA"/>
</dbReference>
<dbReference type="EC" id="1.8.1.2" evidence="3"/>
<dbReference type="GO" id="GO:0005829">
    <property type="term" value="C:cytosol"/>
    <property type="evidence" value="ECO:0007669"/>
    <property type="project" value="TreeGrafter"/>
</dbReference>
<reference evidence="14 15" key="1">
    <citation type="submission" date="2015-03" db="EMBL/GenBank/DDBJ databases">
        <authorList>
            <person name="Urmite Genomes"/>
        </authorList>
    </citation>
    <scope>NUCLEOTIDE SEQUENCE [LARGE SCALE GENOMIC DNA]</scope>
    <source>
        <strain evidence="14 15">CSUR P1491</strain>
    </source>
</reference>
<dbReference type="OrthoDB" id="7376058at2"/>
<evidence type="ECO:0000256" key="9">
    <source>
        <dbReference type="ARBA" id="ARBA00023192"/>
    </source>
</evidence>
<dbReference type="PANTHER" id="PTHR19384:SF128">
    <property type="entry name" value="NADPH OXIDOREDUCTASE A"/>
    <property type="match status" value="1"/>
</dbReference>
<feature type="region of interest" description="Disordered" evidence="11">
    <location>
        <begin position="161"/>
        <end position="181"/>
    </location>
</feature>
<comment type="cofactor">
    <cofactor evidence="2">
        <name>FAD</name>
        <dbReference type="ChEBI" id="CHEBI:57692"/>
    </cofactor>
</comment>
<evidence type="ECO:0000256" key="1">
    <source>
        <dbReference type="ARBA" id="ARBA00001917"/>
    </source>
</evidence>
<dbReference type="InterPro" id="IPR017927">
    <property type="entry name" value="FAD-bd_FR_type"/>
</dbReference>
<evidence type="ECO:0000256" key="3">
    <source>
        <dbReference type="ARBA" id="ARBA00012604"/>
    </source>
</evidence>
<feature type="domain" description="FAD-binding FR-type" evidence="13">
    <location>
        <begin position="184"/>
        <end position="411"/>
    </location>
</feature>
<comment type="cofactor">
    <cofactor evidence="1">
        <name>FMN</name>
        <dbReference type="ChEBI" id="CHEBI:58210"/>
    </cofactor>
</comment>
<protein>
    <recommendedName>
        <fullName evidence="3">assimilatory sulfite reductase (NADPH)</fullName>
        <ecNumber evidence="3">1.8.1.2</ecNumber>
    </recommendedName>
</protein>
<dbReference type="Gene3D" id="3.40.50.360">
    <property type="match status" value="1"/>
</dbReference>
<dbReference type="PANTHER" id="PTHR19384">
    <property type="entry name" value="NITRIC OXIDE SYNTHASE-RELATED"/>
    <property type="match status" value="1"/>
</dbReference>
<dbReference type="InterPro" id="IPR017938">
    <property type="entry name" value="Riboflavin_synthase-like_b-brl"/>
</dbReference>
<accession>A0A0E3WDS6</accession>
<name>A0A0E3WDS6_MYCLN</name>
<dbReference type="InterPro" id="IPR029039">
    <property type="entry name" value="Flavoprotein-like_sf"/>
</dbReference>
<organism evidence="14 15">
    <name type="scientific">Mycobacterium lentiflavum</name>
    <dbReference type="NCBI Taxonomy" id="141349"/>
    <lineage>
        <taxon>Bacteria</taxon>
        <taxon>Bacillati</taxon>
        <taxon>Actinomycetota</taxon>
        <taxon>Actinomycetes</taxon>
        <taxon>Mycobacteriales</taxon>
        <taxon>Mycobacteriaceae</taxon>
        <taxon>Mycobacterium</taxon>
        <taxon>Mycobacterium simiae complex</taxon>
    </lineage>
</organism>
<dbReference type="InterPro" id="IPR001433">
    <property type="entry name" value="OxRdtase_FAD/NAD-bd"/>
</dbReference>
<sequence length="546" mass="59702">MPSQPEFSLVVGYGSDMGNAEDAAMTFAEAVEESLGLSVSAVELNQVEPADLQSATHFVVVCSTWGEGEFPDNASLFWEAIGSEGAGRLEHLRFAVLALGDTGYEQFCNAGRLLDERLEALGGIRLMDRVDVDGGYLQEAEAWTNDLVKLLLVGRTDPAPAVAVGTREPRPSDSVEQSRRDRSHPLFDARVVVNRLLTTAESDKEVRHYEIDLSGSGFAYHAGDSIAVQASNDPILVEAILSELGVGAGHAVIGYDERLGELLTEHLEIRTPSRALQTLVAARTRDAAAASELGTEAVAGQGSWWYGKDVLDLIRLGGLTVDDVVDTLRPLQSRDYSIASSPLVHPDHVHLTVATVRYTVGDRRHGGVASTFLADRADTVRVHLRPNHAFRLPAGDVPIIMIGPGTGIAPFRGFLQERQAVGAPGRSWLFFGDRRRHCDFLYDDELAAFIRSGTLTRLDLAFSRDGAAGEPKQYVQHRMWENAADIFRWLRDGAYVYVCGDAERMAKDVDQALRRIVGSCGGMDDSAAHSYVNDLVKNHRYLRDVY</sequence>
<dbReference type="CDD" id="cd06199">
    <property type="entry name" value="SiR"/>
    <property type="match status" value="1"/>
</dbReference>
<keyword evidence="8" id="KW-0560">Oxidoreductase</keyword>
<dbReference type="InterPro" id="IPR039261">
    <property type="entry name" value="FNR_nucleotide-bd"/>
</dbReference>
<dbReference type="SUPFAM" id="SSF52343">
    <property type="entry name" value="Ferredoxin reductase-like, C-terminal NADP-linked domain"/>
    <property type="match status" value="1"/>
</dbReference>
<dbReference type="Gene3D" id="2.40.30.10">
    <property type="entry name" value="Translation factors"/>
    <property type="match status" value="1"/>
</dbReference>
<evidence type="ECO:0000256" key="5">
    <source>
        <dbReference type="ARBA" id="ARBA00022643"/>
    </source>
</evidence>
<evidence type="ECO:0000256" key="7">
    <source>
        <dbReference type="ARBA" id="ARBA00022857"/>
    </source>
</evidence>
<dbReference type="InterPro" id="IPR023173">
    <property type="entry name" value="NADPH_Cyt_P450_Rdtase_alpha"/>
</dbReference>
<dbReference type="InterPro" id="IPR003097">
    <property type="entry name" value="CysJ-like_FAD-binding"/>
</dbReference>
<feature type="domain" description="Flavodoxin-like" evidence="12">
    <location>
        <begin position="9"/>
        <end position="148"/>
    </location>
</feature>
<evidence type="ECO:0000259" key="13">
    <source>
        <dbReference type="PROSITE" id="PS51384"/>
    </source>
</evidence>
<dbReference type="Proteomes" id="UP000199251">
    <property type="component" value="Unassembled WGS sequence"/>
</dbReference>
<dbReference type="Pfam" id="PF00667">
    <property type="entry name" value="FAD_binding_1"/>
    <property type="match status" value="2"/>
</dbReference>
<dbReference type="Gene3D" id="1.20.990.10">
    <property type="entry name" value="NADPH-cytochrome p450 Reductase, Chain A, domain 3"/>
    <property type="match status" value="1"/>
</dbReference>
<keyword evidence="5" id="KW-0288">FMN</keyword>
<gene>
    <name evidence="14" type="ORF">BN1232_05232</name>
</gene>
<comment type="catalytic activity">
    <reaction evidence="10">
        <text>hydrogen sulfide + 3 NADP(+) + 3 H2O = sulfite + 3 NADPH + 4 H(+)</text>
        <dbReference type="Rhea" id="RHEA:13801"/>
        <dbReference type="ChEBI" id="CHEBI:15377"/>
        <dbReference type="ChEBI" id="CHEBI:15378"/>
        <dbReference type="ChEBI" id="CHEBI:17359"/>
        <dbReference type="ChEBI" id="CHEBI:29919"/>
        <dbReference type="ChEBI" id="CHEBI:57783"/>
        <dbReference type="ChEBI" id="CHEBI:58349"/>
        <dbReference type="EC" id="1.8.1.2"/>
    </reaction>
</comment>
<dbReference type="InterPro" id="IPR008254">
    <property type="entry name" value="Flavodoxin/NO_synth"/>
</dbReference>
<dbReference type="SUPFAM" id="SSF63380">
    <property type="entry name" value="Riboflavin synthase domain-like"/>
    <property type="match status" value="1"/>
</dbReference>
<evidence type="ECO:0000259" key="12">
    <source>
        <dbReference type="PROSITE" id="PS50902"/>
    </source>
</evidence>
<evidence type="ECO:0000256" key="10">
    <source>
        <dbReference type="ARBA" id="ARBA00052219"/>
    </source>
</evidence>
<dbReference type="Pfam" id="PF00258">
    <property type="entry name" value="Flavodoxin_1"/>
    <property type="match status" value="1"/>
</dbReference>
<dbReference type="Pfam" id="PF00175">
    <property type="entry name" value="NAD_binding_1"/>
    <property type="match status" value="1"/>
</dbReference>
<dbReference type="FunFam" id="3.40.50.80:FF:000001">
    <property type="entry name" value="NADPH--cytochrome P450 reductase 1"/>
    <property type="match status" value="1"/>
</dbReference>
<keyword evidence="7" id="KW-0521">NADP</keyword>
<dbReference type="GO" id="GO:0010181">
    <property type="term" value="F:FMN binding"/>
    <property type="evidence" value="ECO:0007669"/>
    <property type="project" value="InterPro"/>
</dbReference>
<evidence type="ECO:0000256" key="2">
    <source>
        <dbReference type="ARBA" id="ARBA00001974"/>
    </source>
</evidence>
<proteinExistence type="predicted"/>
<keyword evidence="4" id="KW-0285">Flavoprotein</keyword>
<feature type="compositionally biased region" description="Basic and acidic residues" evidence="11">
    <location>
        <begin position="167"/>
        <end position="181"/>
    </location>
</feature>
<dbReference type="SUPFAM" id="SSF52218">
    <property type="entry name" value="Flavoproteins"/>
    <property type="match status" value="1"/>
</dbReference>
<evidence type="ECO:0000256" key="6">
    <source>
        <dbReference type="ARBA" id="ARBA00022827"/>
    </source>
</evidence>
<dbReference type="GO" id="GO:0050660">
    <property type="term" value="F:flavin adenine dinucleotide binding"/>
    <property type="evidence" value="ECO:0007669"/>
    <property type="project" value="TreeGrafter"/>
</dbReference>
<keyword evidence="9" id="KW-0028">Amino-acid biosynthesis</keyword>
<evidence type="ECO:0000313" key="15">
    <source>
        <dbReference type="Proteomes" id="UP000199251"/>
    </source>
</evidence>
<dbReference type="InterPro" id="IPR001094">
    <property type="entry name" value="Flavdoxin-like"/>
</dbReference>
<dbReference type="STRING" id="141349.BN1232_05232"/>
<keyword evidence="6" id="KW-0274">FAD</keyword>
<dbReference type="InterPro" id="IPR001709">
    <property type="entry name" value="Flavoprot_Pyr_Nucl_cyt_Rdtase"/>
</dbReference>
<evidence type="ECO:0000313" key="14">
    <source>
        <dbReference type="EMBL" id="CQD21336.1"/>
    </source>
</evidence>
<evidence type="ECO:0000256" key="4">
    <source>
        <dbReference type="ARBA" id="ARBA00022630"/>
    </source>
</evidence>
<dbReference type="PROSITE" id="PS50902">
    <property type="entry name" value="FLAVODOXIN_LIKE"/>
    <property type="match status" value="1"/>
</dbReference>
<evidence type="ECO:0000256" key="8">
    <source>
        <dbReference type="ARBA" id="ARBA00023002"/>
    </source>
</evidence>
<dbReference type="AlphaFoldDB" id="A0A0E3WDS6"/>
<evidence type="ECO:0000256" key="11">
    <source>
        <dbReference type="SAM" id="MobiDB-lite"/>
    </source>
</evidence>
<dbReference type="RefSeq" id="WP_090607028.1">
    <property type="nucleotide sequence ID" value="NZ_CTEE01000001.1"/>
</dbReference>
<dbReference type="Gene3D" id="3.40.50.80">
    <property type="entry name" value="Nucleotide-binding domain of ferredoxin-NADP reductase (FNR) module"/>
    <property type="match status" value="1"/>
</dbReference>
<keyword evidence="9" id="KW-0198">Cysteine biosynthesis</keyword>